<feature type="signal peptide" evidence="1">
    <location>
        <begin position="1"/>
        <end position="24"/>
    </location>
</feature>
<gene>
    <name evidence="2" type="ORF">ENI26_13900</name>
</gene>
<keyword evidence="1" id="KW-0732">Signal</keyword>
<evidence type="ECO:0000313" key="2">
    <source>
        <dbReference type="EMBL" id="HEC75439.1"/>
    </source>
</evidence>
<proteinExistence type="predicted"/>
<sequence length="170" mass="18767">MKLLKALPFATVISILFLSIHSHANDKLIPIEYLTNYPPELQAEFNDAKELCEGAQYGVVEFESALSAEPGYITRADITGDGRDDYIVNTARLVCEYGASIWGNFPPFSIYQGLPNNRATAIYNSYSFNASDEKYPRVVSNDQGYFDIQTIGSGRDCGQDGGYSFASMEA</sequence>
<name>A0A7C1VYQ0_9GAMM</name>
<comment type="caution">
    <text evidence="2">The sequence shown here is derived from an EMBL/GenBank/DDBJ whole genome shotgun (WGS) entry which is preliminary data.</text>
</comment>
<evidence type="ECO:0000256" key="1">
    <source>
        <dbReference type="SAM" id="SignalP"/>
    </source>
</evidence>
<reference evidence="2" key="1">
    <citation type="journal article" date="2020" name="mSystems">
        <title>Genome- and Community-Level Interaction Insights into Carbon Utilization and Element Cycling Functions of Hydrothermarchaeota in Hydrothermal Sediment.</title>
        <authorList>
            <person name="Zhou Z."/>
            <person name="Liu Y."/>
            <person name="Xu W."/>
            <person name="Pan J."/>
            <person name="Luo Z.H."/>
            <person name="Li M."/>
        </authorList>
    </citation>
    <scope>NUCLEOTIDE SEQUENCE [LARGE SCALE GENOMIC DNA]</scope>
    <source>
        <strain evidence="2">HyVt-380</strain>
    </source>
</reference>
<dbReference type="AlphaFoldDB" id="A0A7C1VYQ0"/>
<dbReference type="Proteomes" id="UP000886384">
    <property type="component" value="Unassembled WGS sequence"/>
</dbReference>
<organism evidence="2">
    <name type="scientific">Methylophaga aminisulfidivorans</name>
    <dbReference type="NCBI Taxonomy" id="230105"/>
    <lineage>
        <taxon>Bacteria</taxon>
        <taxon>Pseudomonadati</taxon>
        <taxon>Pseudomonadota</taxon>
        <taxon>Gammaproteobacteria</taxon>
        <taxon>Thiotrichales</taxon>
        <taxon>Piscirickettsiaceae</taxon>
        <taxon>Methylophaga</taxon>
    </lineage>
</organism>
<feature type="non-terminal residue" evidence="2">
    <location>
        <position position="170"/>
    </location>
</feature>
<feature type="chain" id="PRO_5028308140" evidence="1">
    <location>
        <begin position="25"/>
        <end position="170"/>
    </location>
</feature>
<accession>A0A7C1VYQ0</accession>
<protein>
    <submittedName>
        <fullName evidence="2">Uncharacterized protein</fullName>
    </submittedName>
</protein>
<dbReference type="EMBL" id="DRHY01000322">
    <property type="protein sequence ID" value="HEC75439.1"/>
    <property type="molecule type" value="Genomic_DNA"/>
</dbReference>